<sequence length="108" mass="11617">MKNLLNLARASIFMAALGASLFVHAQPPGGDQKKPPEAGKDDRPPREPPPQAYEDCKGKKEGALVQITTPREGKISATCTNSPKGLFAKPERPPRPPEGKDNNPPPKK</sequence>
<evidence type="ECO:0000313" key="4">
    <source>
        <dbReference type="Proteomes" id="UP000247792"/>
    </source>
</evidence>
<dbReference type="Proteomes" id="UP000247792">
    <property type="component" value="Unassembled WGS sequence"/>
</dbReference>
<feature type="region of interest" description="Disordered" evidence="1">
    <location>
        <begin position="24"/>
        <end position="108"/>
    </location>
</feature>
<feature type="compositionally biased region" description="Basic and acidic residues" evidence="1">
    <location>
        <begin position="89"/>
        <end position="101"/>
    </location>
</feature>
<evidence type="ECO:0000256" key="1">
    <source>
        <dbReference type="SAM" id="MobiDB-lite"/>
    </source>
</evidence>
<evidence type="ECO:0000313" key="3">
    <source>
        <dbReference type="EMBL" id="PXX44947.1"/>
    </source>
</evidence>
<keyword evidence="2" id="KW-0732">Signal</keyword>
<dbReference type="EMBL" id="QJKB01000002">
    <property type="protein sequence ID" value="PXX44947.1"/>
    <property type="molecule type" value="Genomic_DNA"/>
</dbReference>
<reference evidence="3 4" key="1">
    <citation type="submission" date="2018-05" db="EMBL/GenBank/DDBJ databases">
        <title>Genomic Encyclopedia of Type Strains, Phase IV (KMG-IV): sequencing the most valuable type-strain genomes for metagenomic binning, comparative biology and taxonomic classification.</title>
        <authorList>
            <person name="Goeker M."/>
        </authorList>
    </citation>
    <scope>NUCLEOTIDE SEQUENCE [LARGE SCALE GENOMIC DNA]</scope>
    <source>
        <strain evidence="3 4">DSM 19792</strain>
    </source>
</reference>
<proteinExistence type="predicted"/>
<dbReference type="RefSeq" id="WP_110254435.1">
    <property type="nucleotide sequence ID" value="NZ_QJKB01000002.1"/>
</dbReference>
<feature type="signal peptide" evidence="2">
    <location>
        <begin position="1"/>
        <end position="25"/>
    </location>
</feature>
<protein>
    <submittedName>
        <fullName evidence="3">Uncharacterized protein</fullName>
    </submittedName>
</protein>
<gene>
    <name evidence="3" type="ORF">DFR42_102159</name>
</gene>
<dbReference type="AlphaFoldDB" id="A0A318JAC1"/>
<feature type="compositionally biased region" description="Basic and acidic residues" evidence="1">
    <location>
        <begin position="31"/>
        <end position="46"/>
    </location>
</feature>
<feature type="chain" id="PRO_5016360172" evidence="2">
    <location>
        <begin position="26"/>
        <end position="108"/>
    </location>
</feature>
<dbReference type="OrthoDB" id="8596181at2"/>
<comment type="caution">
    <text evidence="3">The sequence shown here is derived from an EMBL/GenBank/DDBJ whole genome shotgun (WGS) entry which is preliminary data.</text>
</comment>
<keyword evidence="4" id="KW-1185">Reference proteome</keyword>
<organism evidence="3 4">
    <name type="scientific">Undibacterium pigrum</name>
    <dbReference type="NCBI Taxonomy" id="401470"/>
    <lineage>
        <taxon>Bacteria</taxon>
        <taxon>Pseudomonadati</taxon>
        <taxon>Pseudomonadota</taxon>
        <taxon>Betaproteobacteria</taxon>
        <taxon>Burkholderiales</taxon>
        <taxon>Oxalobacteraceae</taxon>
        <taxon>Undibacterium</taxon>
    </lineage>
</organism>
<accession>A0A318JAC1</accession>
<evidence type="ECO:0000256" key="2">
    <source>
        <dbReference type="SAM" id="SignalP"/>
    </source>
</evidence>
<name>A0A318JAC1_9BURK</name>